<evidence type="ECO:0000313" key="8">
    <source>
        <dbReference type="Proteomes" id="UP000242637"/>
    </source>
</evidence>
<evidence type="ECO:0000256" key="2">
    <source>
        <dbReference type="ARBA" id="ARBA00022448"/>
    </source>
</evidence>
<dbReference type="Pfam" id="PF12849">
    <property type="entry name" value="PBP_like_2"/>
    <property type="match status" value="1"/>
</dbReference>
<evidence type="ECO:0000256" key="4">
    <source>
        <dbReference type="PIRNR" id="PIRNR002756"/>
    </source>
</evidence>
<keyword evidence="2 4" id="KW-0813">Transport</keyword>
<proteinExistence type="inferred from homology"/>
<dbReference type="PANTHER" id="PTHR42996">
    <property type="entry name" value="PHOSPHATE-BINDING PROTEIN PSTS"/>
    <property type="match status" value="1"/>
</dbReference>
<dbReference type="GO" id="GO:0043190">
    <property type="term" value="C:ATP-binding cassette (ABC) transporter complex"/>
    <property type="evidence" value="ECO:0007669"/>
    <property type="project" value="InterPro"/>
</dbReference>
<dbReference type="InterPro" id="IPR050962">
    <property type="entry name" value="Phosphate-bind_PstS"/>
</dbReference>
<dbReference type="InterPro" id="IPR005673">
    <property type="entry name" value="ABC_phos-bd_PstS"/>
</dbReference>
<dbReference type="SUPFAM" id="SSF53850">
    <property type="entry name" value="Periplasmic binding protein-like II"/>
    <property type="match status" value="1"/>
</dbReference>
<dbReference type="GO" id="GO:0035435">
    <property type="term" value="P:phosphate ion transmembrane transport"/>
    <property type="evidence" value="ECO:0007669"/>
    <property type="project" value="InterPro"/>
</dbReference>
<accession>A0A239VCL0</accession>
<organism evidence="7 8">
    <name type="scientific">Dermatophilus congolensis</name>
    <dbReference type="NCBI Taxonomy" id="1863"/>
    <lineage>
        <taxon>Bacteria</taxon>
        <taxon>Bacillati</taxon>
        <taxon>Actinomycetota</taxon>
        <taxon>Actinomycetes</taxon>
        <taxon>Micrococcales</taxon>
        <taxon>Dermatophilaceae</taxon>
        <taxon>Dermatophilus</taxon>
    </lineage>
</organism>
<protein>
    <recommendedName>
        <fullName evidence="4">Phosphate-binding protein</fullName>
    </recommendedName>
</protein>
<dbReference type="AlphaFoldDB" id="A0A239VCL0"/>
<evidence type="ECO:0000256" key="3">
    <source>
        <dbReference type="ARBA" id="ARBA00022592"/>
    </source>
</evidence>
<name>A0A239VCL0_9MICO</name>
<dbReference type="GO" id="GO:0042301">
    <property type="term" value="F:phosphate ion binding"/>
    <property type="evidence" value="ECO:0007669"/>
    <property type="project" value="InterPro"/>
</dbReference>
<reference evidence="7 8" key="1">
    <citation type="submission" date="2017-06" db="EMBL/GenBank/DDBJ databases">
        <authorList>
            <consortium name="Pathogen Informatics"/>
        </authorList>
    </citation>
    <scope>NUCLEOTIDE SEQUENCE [LARGE SCALE GENOMIC DNA]</scope>
    <source>
        <strain evidence="7 8">NCTC13039</strain>
    </source>
</reference>
<dbReference type="CDD" id="cd13565">
    <property type="entry name" value="PBP2_PstS"/>
    <property type="match status" value="1"/>
</dbReference>
<comment type="similarity">
    <text evidence="1 4">Belongs to the PstS family.</text>
</comment>
<evidence type="ECO:0000256" key="5">
    <source>
        <dbReference type="SAM" id="SignalP"/>
    </source>
</evidence>
<dbReference type="EMBL" id="LT906453">
    <property type="protein sequence ID" value="SNV19951.1"/>
    <property type="molecule type" value="Genomic_DNA"/>
</dbReference>
<keyword evidence="8" id="KW-1185">Reference proteome</keyword>
<dbReference type="PIRSF" id="PIRSF002756">
    <property type="entry name" value="PstS"/>
    <property type="match status" value="1"/>
</dbReference>
<dbReference type="NCBIfam" id="TIGR00975">
    <property type="entry name" value="3a0107s03"/>
    <property type="match status" value="1"/>
</dbReference>
<keyword evidence="3 4" id="KW-0592">Phosphate transport</keyword>
<dbReference type="STRING" id="1121387.GCA_000429885_01219"/>
<dbReference type="Gene3D" id="3.40.190.10">
    <property type="entry name" value="Periplasmic binding protein-like II"/>
    <property type="match status" value="2"/>
</dbReference>
<evidence type="ECO:0000259" key="6">
    <source>
        <dbReference type="Pfam" id="PF12849"/>
    </source>
</evidence>
<gene>
    <name evidence="7" type="primary">pstS3</name>
    <name evidence="7" type="ORF">SAMEA4475696_00868</name>
</gene>
<sequence>MKFAHLRRTLAVTTLIALAATVAACSVNGSKATSGNGAGVSGSIAGAGASSQQAAVAAWKVGFESDNPNSTINYDPVGSGGGRTQFLNGGVQFAGSDAYLKKEELAKVTNACARGELIEAPVYISPIAVAYRISGITDLQLSAPVIADIFSGNITKWNDPKIIADNPGKTMPDLTITPVHRSDESGTTQNFTDYLNKAAPQQWPHKPHGSWPLKGGEAAKGTAGVVQAIKAGDGTIGYADESQVADLGKAKVKVGSEYVTISAEAATKIIDSSPVAAGRPQYSHALDIKRDTTEAGNYPIVLTSYALACTKYKDKQTAELVKSWLTYIFSEDGQKAAQQSAGSAPISNKTREAAMKGINAITTAN</sequence>
<dbReference type="Proteomes" id="UP000242637">
    <property type="component" value="Chromosome 1"/>
</dbReference>
<feature type="domain" description="PBP" evidence="6">
    <location>
        <begin position="37"/>
        <end position="331"/>
    </location>
</feature>
<feature type="signal peptide" evidence="5">
    <location>
        <begin position="1"/>
        <end position="19"/>
    </location>
</feature>
<dbReference type="InterPro" id="IPR024370">
    <property type="entry name" value="PBP_domain"/>
</dbReference>
<dbReference type="KEGG" id="dco:SAMEA4475696_0868"/>
<keyword evidence="5" id="KW-0732">Signal</keyword>
<feature type="chain" id="PRO_5039193141" description="Phosphate-binding protein" evidence="5">
    <location>
        <begin position="20"/>
        <end position="365"/>
    </location>
</feature>
<dbReference type="RefSeq" id="WP_028327165.1">
    <property type="nucleotide sequence ID" value="NZ_JAAFNI010000001.1"/>
</dbReference>
<evidence type="ECO:0000256" key="1">
    <source>
        <dbReference type="ARBA" id="ARBA00008725"/>
    </source>
</evidence>
<dbReference type="OrthoDB" id="9801510at2"/>
<dbReference type="PROSITE" id="PS51257">
    <property type="entry name" value="PROKAR_LIPOPROTEIN"/>
    <property type="match status" value="1"/>
</dbReference>
<evidence type="ECO:0000313" key="7">
    <source>
        <dbReference type="EMBL" id="SNV19951.1"/>
    </source>
</evidence>
<dbReference type="PANTHER" id="PTHR42996:SF1">
    <property type="entry name" value="PHOSPHATE-BINDING PROTEIN PSTS"/>
    <property type="match status" value="1"/>
</dbReference>